<protein>
    <recommendedName>
        <fullName evidence="1">N-acetyltransferase domain-containing protein</fullName>
    </recommendedName>
</protein>
<name>A0A0A5GMV0_9BACI</name>
<reference evidence="2 3" key="1">
    <citation type="submission" date="2013-08" db="EMBL/GenBank/DDBJ databases">
        <authorList>
            <person name="Huang J."/>
            <person name="Wang G."/>
        </authorList>
    </citation>
    <scope>NUCLEOTIDE SEQUENCE [LARGE SCALE GENOMIC DNA]</scope>
    <source>
        <strain evidence="2 3">JSM 076056</strain>
    </source>
</reference>
<dbReference type="EMBL" id="AVPE01000005">
    <property type="protein sequence ID" value="KGX92533.1"/>
    <property type="molecule type" value="Genomic_DNA"/>
</dbReference>
<evidence type="ECO:0000259" key="1">
    <source>
        <dbReference type="PROSITE" id="PS51186"/>
    </source>
</evidence>
<sequence>METERLRLRKMQMSDVSKLMEIFSDHVAMKYYPSTKTVDEARNWVRWTIEHERKYGVSLWIVELKETGEFLGQCGLMFQEVEGKRELEVGYLFARRVWGNGYATEAAEACRNYAINHLLVPRVISLIDVYNEPSIRVAERIGMKRCKKILKWNKKVWIYRYEP</sequence>
<dbReference type="AlphaFoldDB" id="A0A0A5GMV0"/>
<dbReference type="GO" id="GO:0016747">
    <property type="term" value="F:acyltransferase activity, transferring groups other than amino-acyl groups"/>
    <property type="evidence" value="ECO:0007669"/>
    <property type="project" value="InterPro"/>
</dbReference>
<dbReference type="PANTHER" id="PTHR43792">
    <property type="entry name" value="GNAT FAMILY, PUTATIVE (AFU_ORTHOLOGUE AFUA_3G00765)-RELATED-RELATED"/>
    <property type="match status" value="1"/>
</dbReference>
<dbReference type="STRING" id="1385510.GCA_000425205_01969"/>
<accession>A0A0A5GMV0</accession>
<proteinExistence type="predicted"/>
<gene>
    <name evidence="2" type="ORF">N781_14420</name>
</gene>
<dbReference type="InterPro" id="IPR051531">
    <property type="entry name" value="N-acetyltransferase"/>
</dbReference>
<dbReference type="Gene3D" id="3.40.630.30">
    <property type="match status" value="1"/>
</dbReference>
<dbReference type="SUPFAM" id="SSF55729">
    <property type="entry name" value="Acyl-CoA N-acyltransferases (Nat)"/>
    <property type="match status" value="1"/>
</dbReference>
<keyword evidence="3" id="KW-1185">Reference proteome</keyword>
<dbReference type="Proteomes" id="UP000030528">
    <property type="component" value="Unassembled WGS sequence"/>
</dbReference>
<dbReference type="eggNOG" id="COG1670">
    <property type="taxonomic scope" value="Bacteria"/>
</dbReference>
<evidence type="ECO:0000313" key="3">
    <source>
        <dbReference type="Proteomes" id="UP000030528"/>
    </source>
</evidence>
<dbReference type="Pfam" id="PF13302">
    <property type="entry name" value="Acetyltransf_3"/>
    <property type="match status" value="1"/>
</dbReference>
<dbReference type="PROSITE" id="PS51186">
    <property type="entry name" value="GNAT"/>
    <property type="match status" value="1"/>
</dbReference>
<evidence type="ECO:0000313" key="2">
    <source>
        <dbReference type="EMBL" id="KGX92533.1"/>
    </source>
</evidence>
<dbReference type="PANTHER" id="PTHR43792:SF1">
    <property type="entry name" value="N-ACETYLTRANSFERASE DOMAIN-CONTAINING PROTEIN"/>
    <property type="match status" value="1"/>
</dbReference>
<dbReference type="InterPro" id="IPR000182">
    <property type="entry name" value="GNAT_dom"/>
</dbReference>
<dbReference type="InterPro" id="IPR016181">
    <property type="entry name" value="Acyl_CoA_acyltransferase"/>
</dbReference>
<comment type="caution">
    <text evidence="2">The sequence shown here is derived from an EMBL/GenBank/DDBJ whole genome shotgun (WGS) entry which is preliminary data.</text>
</comment>
<organism evidence="2 3">
    <name type="scientific">Pontibacillus halophilus JSM 076056 = DSM 19796</name>
    <dbReference type="NCBI Taxonomy" id="1385510"/>
    <lineage>
        <taxon>Bacteria</taxon>
        <taxon>Bacillati</taxon>
        <taxon>Bacillota</taxon>
        <taxon>Bacilli</taxon>
        <taxon>Bacillales</taxon>
        <taxon>Bacillaceae</taxon>
        <taxon>Pontibacillus</taxon>
    </lineage>
</organism>
<feature type="domain" description="N-acetyltransferase" evidence="1">
    <location>
        <begin position="6"/>
        <end position="162"/>
    </location>
</feature>